<reference evidence="11 12" key="1">
    <citation type="submission" date="2019-12" db="EMBL/GenBank/DDBJ databases">
        <title>Whole-genome analyses of novel actinobacteria.</title>
        <authorList>
            <person name="Sahin N."/>
            <person name="Saygin H."/>
        </authorList>
    </citation>
    <scope>NUCLEOTIDE SEQUENCE [LARGE SCALE GENOMIC DNA]</scope>
    <source>
        <strain evidence="11 12">KC615</strain>
    </source>
</reference>
<dbReference type="CDD" id="cd00331">
    <property type="entry name" value="IGPS"/>
    <property type="match status" value="1"/>
</dbReference>
<dbReference type="InterPro" id="IPR001468">
    <property type="entry name" value="Indole-3-GlycerolPSynthase_CS"/>
</dbReference>
<dbReference type="Pfam" id="PF00218">
    <property type="entry name" value="IGPS"/>
    <property type="match status" value="1"/>
</dbReference>
<evidence type="ECO:0000256" key="3">
    <source>
        <dbReference type="ARBA" id="ARBA00008737"/>
    </source>
</evidence>
<accession>A0A6I4VLV1</accession>
<name>A0A6I4VLV1_9BACL</name>
<gene>
    <name evidence="9 11" type="primary">trpC</name>
    <name evidence="11" type="ORF">GSM42_02300</name>
</gene>
<dbReference type="RefSeq" id="WP_160799605.1">
    <property type="nucleotide sequence ID" value="NZ_WUUL01000001.1"/>
</dbReference>
<keyword evidence="7 9" id="KW-0057">Aromatic amino acid biosynthesis</keyword>
<keyword evidence="4 9" id="KW-0028">Amino-acid biosynthesis</keyword>
<proteinExistence type="inferred from homology"/>
<dbReference type="UniPathway" id="UPA00035">
    <property type="reaction ID" value="UER00043"/>
</dbReference>
<comment type="pathway">
    <text evidence="2 9">Amino-acid biosynthesis; L-tryptophan biosynthesis; L-tryptophan from chorismate: step 4/5.</text>
</comment>
<dbReference type="Gene3D" id="3.20.20.70">
    <property type="entry name" value="Aldolase class I"/>
    <property type="match status" value="1"/>
</dbReference>
<dbReference type="FunFam" id="3.20.20.70:FF:000024">
    <property type="entry name" value="Indole-3-glycerol phosphate synthase"/>
    <property type="match status" value="1"/>
</dbReference>
<evidence type="ECO:0000313" key="11">
    <source>
        <dbReference type="EMBL" id="MXQ52599.1"/>
    </source>
</evidence>
<dbReference type="GO" id="GO:0000162">
    <property type="term" value="P:L-tryptophan biosynthetic process"/>
    <property type="evidence" value="ECO:0007669"/>
    <property type="project" value="UniProtKB-UniRule"/>
</dbReference>
<comment type="catalytic activity">
    <reaction evidence="1 9">
        <text>1-(2-carboxyphenylamino)-1-deoxy-D-ribulose 5-phosphate + H(+) = (1S,2R)-1-C-(indol-3-yl)glycerol 3-phosphate + CO2 + H2O</text>
        <dbReference type="Rhea" id="RHEA:23476"/>
        <dbReference type="ChEBI" id="CHEBI:15377"/>
        <dbReference type="ChEBI" id="CHEBI:15378"/>
        <dbReference type="ChEBI" id="CHEBI:16526"/>
        <dbReference type="ChEBI" id="CHEBI:58613"/>
        <dbReference type="ChEBI" id="CHEBI:58866"/>
        <dbReference type="EC" id="4.1.1.48"/>
    </reaction>
</comment>
<comment type="similarity">
    <text evidence="3 9">Belongs to the TrpC family.</text>
</comment>
<dbReference type="GO" id="GO:0004640">
    <property type="term" value="F:phosphoribosylanthranilate isomerase activity"/>
    <property type="evidence" value="ECO:0007669"/>
    <property type="project" value="TreeGrafter"/>
</dbReference>
<dbReference type="PANTHER" id="PTHR22854">
    <property type="entry name" value="TRYPTOPHAN BIOSYNTHESIS PROTEIN"/>
    <property type="match status" value="1"/>
</dbReference>
<dbReference type="InterPro" id="IPR045186">
    <property type="entry name" value="Indole-3-glycerol_P_synth"/>
</dbReference>
<organism evidence="11 12">
    <name type="scientific">Shimazuella alba</name>
    <dbReference type="NCBI Taxonomy" id="2690964"/>
    <lineage>
        <taxon>Bacteria</taxon>
        <taxon>Bacillati</taxon>
        <taxon>Bacillota</taxon>
        <taxon>Bacilli</taxon>
        <taxon>Bacillales</taxon>
        <taxon>Thermoactinomycetaceae</taxon>
        <taxon>Shimazuella</taxon>
    </lineage>
</organism>
<keyword evidence="8 9" id="KW-0456">Lyase</keyword>
<dbReference type="InterPro" id="IPR011060">
    <property type="entry name" value="RibuloseP-bd_barrel"/>
</dbReference>
<dbReference type="SUPFAM" id="SSF51366">
    <property type="entry name" value="Ribulose-phoshate binding barrel"/>
    <property type="match status" value="1"/>
</dbReference>
<dbReference type="EC" id="4.1.1.48" evidence="9"/>
<comment type="caution">
    <text evidence="11">The sequence shown here is derived from an EMBL/GenBank/DDBJ whole genome shotgun (WGS) entry which is preliminary data.</text>
</comment>
<keyword evidence="5 9" id="KW-0210">Decarboxylase</keyword>
<evidence type="ECO:0000256" key="2">
    <source>
        <dbReference type="ARBA" id="ARBA00004696"/>
    </source>
</evidence>
<protein>
    <recommendedName>
        <fullName evidence="9">Indole-3-glycerol phosphate synthase</fullName>
        <shortName evidence="9">IGPS</shortName>
        <ecNumber evidence="9">4.1.1.48</ecNumber>
    </recommendedName>
</protein>
<dbReference type="NCBIfam" id="NF001377">
    <property type="entry name" value="PRK00278.2-4"/>
    <property type="match status" value="1"/>
</dbReference>
<sequence>MFLEKMTAIKQKEIAILENKYTINDWDIATSMPKGRAFRASISSSPFAVIAEVKPASPSKGVIAADVNPVEQALKYESGGANVISVLTETEYFHGKPEFLTKVQSATTIPVLRKDFILHPLQVLESKFLGADVILLIVAFLQKEECEKLANLAHQLGMEVLVEIHEESEIETALNVGADVIGINNRNLTSLEVDLKTTARLRPLLPDTLPIIGESGILSIEDAKTLAAAKINGVLVGEYLMRQSDPAKAIEELKMAGDQH</sequence>
<dbReference type="AlphaFoldDB" id="A0A6I4VLV1"/>
<evidence type="ECO:0000256" key="6">
    <source>
        <dbReference type="ARBA" id="ARBA00022822"/>
    </source>
</evidence>
<dbReference type="PROSITE" id="PS00614">
    <property type="entry name" value="IGPS"/>
    <property type="match status" value="1"/>
</dbReference>
<evidence type="ECO:0000256" key="8">
    <source>
        <dbReference type="ARBA" id="ARBA00023239"/>
    </source>
</evidence>
<evidence type="ECO:0000256" key="9">
    <source>
        <dbReference type="HAMAP-Rule" id="MF_00134"/>
    </source>
</evidence>
<dbReference type="Proteomes" id="UP000430692">
    <property type="component" value="Unassembled WGS sequence"/>
</dbReference>
<dbReference type="InterPro" id="IPR013785">
    <property type="entry name" value="Aldolase_TIM"/>
</dbReference>
<keyword evidence="12" id="KW-1185">Reference proteome</keyword>
<evidence type="ECO:0000256" key="1">
    <source>
        <dbReference type="ARBA" id="ARBA00001633"/>
    </source>
</evidence>
<dbReference type="EMBL" id="WUUL01000001">
    <property type="protein sequence ID" value="MXQ52599.1"/>
    <property type="molecule type" value="Genomic_DNA"/>
</dbReference>
<dbReference type="InterPro" id="IPR013798">
    <property type="entry name" value="Indole-3-glycerol_P_synth_dom"/>
</dbReference>
<keyword evidence="6 9" id="KW-0822">Tryptophan biosynthesis</keyword>
<evidence type="ECO:0000256" key="7">
    <source>
        <dbReference type="ARBA" id="ARBA00023141"/>
    </source>
</evidence>
<dbReference type="HAMAP" id="MF_00134_B">
    <property type="entry name" value="IGPS_B"/>
    <property type="match status" value="1"/>
</dbReference>
<dbReference type="PANTHER" id="PTHR22854:SF2">
    <property type="entry name" value="INDOLE-3-GLYCEROL-PHOSPHATE SYNTHASE"/>
    <property type="match status" value="1"/>
</dbReference>
<evidence type="ECO:0000313" key="12">
    <source>
        <dbReference type="Proteomes" id="UP000430692"/>
    </source>
</evidence>
<evidence type="ECO:0000256" key="5">
    <source>
        <dbReference type="ARBA" id="ARBA00022793"/>
    </source>
</evidence>
<evidence type="ECO:0000256" key="4">
    <source>
        <dbReference type="ARBA" id="ARBA00022605"/>
    </source>
</evidence>
<evidence type="ECO:0000259" key="10">
    <source>
        <dbReference type="Pfam" id="PF00218"/>
    </source>
</evidence>
<dbReference type="GO" id="GO:0004425">
    <property type="term" value="F:indole-3-glycerol-phosphate synthase activity"/>
    <property type="evidence" value="ECO:0007669"/>
    <property type="project" value="UniProtKB-UniRule"/>
</dbReference>
<feature type="domain" description="Indole-3-glycerol phosphate synthase" evidence="10">
    <location>
        <begin position="3"/>
        <end position="253"/>
    </location>
</feature>